<organism evidence="1 2">
    <name type="scientific">Lacipirellula parvula</name>
    <dbReference type="NCBI Taxonomy" id="2650471"/>
    <lineage>
        <taxon>Bacteria</taxon>
        <taxon>Pseudomonadati</taxon>
        <taxon>Planctomycetota</taxon>
        <taxon>Planctomycetia</taxon>
        <taxon>Pirellulales</taxon>
        <taxon>Lacipirellulaceae</taxon>
        <taxon>Lacipirellula</taxon>
    </lineage>
</organism>
<sequence length="572" mass="63499">MSRVFIVGWDGATFDLVEPWIAEGKLPNIAEVYRNGAHGELASTLPPMTFPAWSSFMTGKNPAKHGIYDFTRQTPGTYDLEFVNGGNRRAPSFWKLLSDADKRVISISLPCTFPPEPVNGVMLSGFDAAGLGGSSSKLDARGMYPRSMYDELDRELGGHPIGSFPIQEINQGRAEAAVQKIIDVIGRKAATAKYLMQNYEWDCAMILFGESDGSAHHFWKYCDPRSPQYTAEPASMRDSILRVYQELDRQLGELKELLPYDTTLMMMSDHGFGGVSNAVVYPNCWLREQGQLGFRGGLARWMSRRLDALKLRAVAVLPNSIQKFLSRFARAQLGGIEAKVRYGIIDWSQTKAFFEENPYYPALRINLKGRQPQGTVEPGAEYEALRTELITKLEAWRHPQTGESMVEKAFRREEVYSGACLDEAPDIVVKWATHQNYTYAFRVSSKSKSLAWIEELDPHRQENSAFFTGKSGSHRDNGIFLAEGPQVIAEKTVDGARIIDVAPTILHLLGVPTPADMDGRALIEIFEGAAATPMAVGEAAGVVAASEEDDASYTDDDKVVINERLRALGYID</sequence>
<dbReference type="SUPFAM" id="SSF53649">
    <property type="entry name" value="Alkaline phosphatase-like"/>
    <property type="match status" value="2"/>
</dbReference>
<dbReference type="Pfam" id="PF01663">
    <property type="entry name" value="Phosphodiest"/>
    <property type="match status" value="1"/>
</dbReference>
<name>A0A5K7XCZ5_9BACT</name>
<dbReference type="Gene3D" id="3.40.720.10">
    <property type="entry name" value="Alkaline Phosphatase, subunit A"/>
    <property type="match status" value="2"/>
</dbReference>
<gene>
    <name evidence="1" type="ORF">PLANPX_3454</name>
</gene>
<dbReference type="PANTHER" id="PTHR10151:SF120">
    <property type="entry name" value="BIS(5'-ADENOSYL)-TRIPHOSPHATASE"/>
    <property type="match status" value="1"/>
</dbReference>
<dbReference type="PANTHER" id="PTHR10151">
    <property type="entry name" value="ECTONUCLEOTIDE PYROPHOSPHATASE/PHOSPHODIESTERASE"/>
    <property type="match status" value="1"/>
</dbReference>
<dbReference type="InterPro" id="IPR002591">
    <property type="entry name" value="Phosphodiest/P_Trfase"/>
</dbReference>
<dbReference type="EMBL" id="AP021861">
    <property type="protein sequence ID" value="BBO33842.1"/>
    <property type="molecule type" value="Genomic_DNA"/>
</dbReference>
<proteinExistence type="predicted"/>
<dbReference type="InterPro" id="IPR017850">
    <property type="entry name" value="Alkaline_phosphatase_core_sf"/>
</dbReference>
<evidence type="ECO:0000313" key="1">
    <source>
        <dbReference type="EMBL" id="BBO33842.1"/>
    </source>
</evidence>
<accession>A0A5K7XCZ5</accession>
<dbReference type="AlphaFoldDB" id="A0A5K7XCZ5"/>
<dbReference type="RefSeq" id="WP_152099530.1">
    <property type="nucleotide sequence ID" value="NZ_AP021861.1"/>
</dbReference>
<dbReference type="KEGG" id="lpav:PLANPX_3454"/>
<evidence type="ECO:0000313" key="2">
    <source>
        <dbReference type="Proteomes" id="UP000326837"/>
    </source>
</evidence>
<reference evidence="2" key="1">
    <citation type="submission" date="2019-10" db="EMBL/GenBank/DDBJ databases">
        <title>Lacipirellula parvula gen. nov., sp. nov., representing a lineage of planctomycetes widespread in freshwater anoxic habitats, and description of the family Lacipirellulaceae.</title>
        <authorList>
            <person name="Dedysh S.N."/>
            <person name="Kulichevskaya I.S."/>
            <person name="Beletsky A.V."/>
            <person name="Rakitin A.L."/>
            <person name="Mardanov A.V."/>
            <person name="Ivanova A.A."/>
            <person name="Saltykova V.X."/>
            <person name="Rijpstra W.I.C."/>
            <person name="Sinninghe Damste J.S."/>
            <person name="Ravin N.V."/>
        </authorList>
    </citation>
    <scope>NUCLEOTIDE SEQUENCE [LARGE SCALE GENOMIC DNA]</scope>
    <source>
        <strain evidence="2">PX69</strain>
    </source>
</reference>
<dbReference type="GO" id="GO:0016787">
    <property type="term" value="F:hydrolase activity"/>
    <property type="evidence" value="ECO:0007669"/>
    <property type="project" value="UniProtKB-ARBA"/>
</dbReference>
<keyword evidence="2" id="KW-1185">Reference proteome</keyword>
<dbReference type="Proteomes" id="UP000326837">
    <property type="component" value="Chromosome"/>
</dbReference>
<protein>
    <recommendedName>
        <fullName evidence="3">Type I phosphodiesterase/nucleotide pyrophosphatase</fullName>
    </recommendedName>
</protein>
<evidence type="ECO:0008006" key="3">
    <source>
        <dbReference type="Google" id="ProtNLM"/>
    </source>
</evidence>